<organism evidence="2 3">
    <name type="scientific">Cymbomonas tetramitiformis</name>
    <dbReference type="NCBI Taxonomy" id="36881"/>
    <lineage>
        <taxon>Eukaryota</taxon>
        <taxon>Viridiplantae</taxon>
        <taxon>Chlorophyta</taxon>
        <taxon>Pyramimonadophyceae</taxon>
        <taxon>Pyramimonadales</taxon>
        <taxon>Pyramimonadaceae</taxon>
        <taxon>Cymbomonas</taxon>
    </lineage>
</organism>
<gene>
    <name evidence="2" type="ORF">CYMTET_41262</name>
</gene>
<protein>
    <submittedName>
        <fullName evidence="2">Uncharacterized protein</fullName>
    </submittedName>
</protein>
<keyword evidence="3" id="KW-1185">Reference proteome</keyword>
<dbReference type="EMBL" id="LGRX02027467">
    <property type="protein sequence ID" value="KAK3249317.1"/>
    <property type="molecule type" value="Genomic_DNA"/>
</dbReference>
<dbReference type="Proteomes" id="UP001190700">
    <property type="component" value="Unassembled WGS sequence"/>
</dbReference>
<feature type="region of interest" description="Disordered" evidence="1">
    <location>
        <begin position="3454"/>
        <end position="3485"/>
    </location>
</feature>
<sequence length="5640" mass="628107">MADYTVYALLPTAMGARVRMDGYYFPEPEILPDYEVFNKWCFSQNLTGIARSSETHIEELSSYDPEYQYCAMCDYDGGVRKDCVPFAYNLPLALNSIAVLACKTIQMPVHYLLRSRSIVSSLSDTITHRGPVRKSNEVADFVFHLRTYGTAIAQPSDSRDRFFTGDGVEMKYCVCWNSYTGYEGSHPNGVPVDTYLHHAPWLLCPSYAEAYRTYDMDGFVTAYIDAIGFLLDAGDEWFISGFNYLQYVMTVDVIGNDVEVACEELWSVPKATYNETSGVCHVTPPGLMVFTRHLLQTSGGIARIIGRSVAYIPTLLYEISDTWAGLVDSSLSEEHDNQEGLSHQLLETPNTIGCLHQDEAEYPSTTSQEGADVDVEHYCARNYVIDSLEGFMQRFGDLVQAVHLKKEAAVIRSGVRAIVGKLRFSYRLGMVSLFGPYQTPPVPPAYPAPPAPPPFPPPAPKCVVPAVRITNLSASSSQFEVIGMEAWTAYECGLRQNNPMASYLTHLRLSEPDSNYSFIYRNKQWMYNEAPTDLGVDCFFLSSYDAYRVNETTHSLCPVPEGHEEAMDVNMCTLAGYPSPHDGKNVDTSNLRTSPNVFTFSDGDQEQCLCDDDNSHPVDERTLYTCPTAAWYAPRRMRLDTQADTMLSYLVSASHTESGWDESLGYYTREGESDILYPVCRGLQVAVLDQVGVNVSYNFMMRERCSLRPSEYVDGIVSEGYGIQVECSLVAITDIANDTLRHAATFIISDEARVMRLPVRLIRRRINSTEDEAMLSASVELLAQGPAWTARFPEQAFNGTLSLSADPAWNEFMSVGGTGAGMHQPLCSCDPFRYTPPEPVRQVRHCAPRVFQNVPPPPVPPGYPASPPPSYPNYPPFKNDTICRNSAGQIMAGFYMRYHPRDVFPTNCVCEFSGLGPTSSNNGNVDDTVYCPQECDDSSTADGPTCVCRVRDISEFEKAANGDRAVPQHNETDFVERALDDAMNALNALSVDVASPEADVPEYDPASQGNDLEYAYSFDFESEIDRFPVLHRATTSSYCENHLGPGWTMHNLNEDEQTSTNAFRERLQSVVDSRVNDWVMSATGAAFMDAHSLCADRYRVFLPPRFDRFYAGKVNGTVRREVVGPARQAWRLASARNLRDGNSYTVDDKDFLSKAMYAQMVSASDTASPGVTPAACQVQDVELASMPTDSHIDLLASSDGRVYRLFNVSMNSTCGINEEVALHEEAIQRYNLACKQRTNDAAMYTAADAHNQRFDWENSLTRKARFTLTPRSTAYGFMHYINSEGRVSLLNQSDRVTSEDDCALRFAFADTFSMTELRDSHSRVCEMYVDESYLHNGLRADQHPKARYAYPEGAILRRHEVNLNHSACSVENASDAQVLCHDANLLTPEQMSQAATFCGFSVASESVDAINARTGCRSIPYGFVLRQGTSNNQHLIFYPIMAPSEAVGKITDPAARKLRVGMPIPLDNAEASHLYDRDHRVVPVCSRRVSNVTRVRIATVEGATERASDGRAVLTDEVLVAARSAVEKLRSRSAKCALNSLRTFPYLDASSTERFRKLYQNARSNSVERLLASDLTRHPGATPWPYPWTIRSNAANLTRVTIGAVLQGVGNERVYSDLSAIGAVADRFDIEGETRSARSHGPARTLRGFSGNAQGGHRMDPFVYDGEVAFTMAKNADVLFGTSVKNQLSQHVFVVERCAQDMPSEHAYFRIRSLADNRFLVSKGAFPHPNMPSKFSNATQIPKRSRLAAYQADPGLLHERYHANGSFEALTLDEATLLLGEPYEGMDPAAARSSTMYMIEKHDEGYLVKSQDRLYEFGGYLFENDVHLAHGARADVRTAVNEKVIAGDFDAVGNVGLFGMASRENNHLPRVRIEDGFPIAHKARPRSYNRQLFATLKPSRDPDAFCTRRMDNFDNATLFEVPSYPQDSKVDIGDCDVLDRKVYNNWAKGYPAHGLRVDREGLETTFSAGTFDCVALNVLSGSHCAVHAESNEEPCVMGRDVEFSEWVTLPCAQKKPFVCSKSTGDYHTVTKPLSFEAARLYCKSYYGDAYDLAPAPSSLSKNMDLARLARKALCLEGLLDQYSDTQSSLCDLNVFSATAEVHTVSRLQDLTNANCSATRTAPLDGYACCNTTSAFLVGNFSGYAVTMVRNEVGIYGADEACAEVRAGSHARGSFYSNYESITYEDELAGGSAWNLQFGDVWMGYRRHVVHEGFSEQRFGMCDLSGNDAIGTSMLFEIVPCKDDADAHVSGEFSIVGKDTSGRAMVLALHQAAHPFDSRAVGVAVATKNAEAFLHAVNKNRTLFEPNSIASANDVLADYLTMFEEVDAEHPLRPSVWTSRGSTLKLLEPGYRSGVSVANVRSGRCFESRSSETSQLHNVSVVTCNAAQKCGTVQFFVRVGVRTGLALLPTDGESTEELLQNLYPDLSLQRPRMHSRRATSSRYRRVLSQSVTGEALFNWTEDANATLSTDVFKRVASLRASGTRKPFAMNTSYGTRGAADTALQPGDRLRSLIFGGMHASAEVAGYSARRGVTDLRTYLHALNSSTYPCETFSEIDDTFAYDTCAEVVLAGLSAPQISDVVGPSNCGATAERSDSRCTLLALLTGRSLGFVEGVHKAPDTAETILLRRLDTAWNASNDLDAPSFFPNNKNARHLRTLASRSNRRSLWYPLMEETRNEMLSSDMQNDENNILASQGWLYTCSGRTLKFEPAASLDNPPYPSVPHAPVLTDLQNINQGRFQVSAGGVLTQVTSTGESVLRRNISEPYVVSHAKTSVDSFQRAVDQHQPYRPHSAYNTYTFTGVEALSAAVEYGASERSAETISDCKTTGEHNQQACKLYLEDAFLKGEMSDQRAKVDMRIPHGASEASDQHPALDLHYVGGPRLRLPSDYTSGWQDPEKNVNKKNVDLWIKGYSLNETGICGPKDTIRMYHVDCDSVSGRCSSYTTEPLQKCAEEAERYLETTAISECGSYEQEAPVDDEPGLNSDPVLLSIKDSISFDSRPFNHKHPAPCNFDSVSIFNITRHVVLATVNMDRDMVCGFDAAITICENQGAILAEPCKSVVRAVYHYCPLSCERTSWETSTRFVEGAGRLRVRDAEDQTARDGKRICTCTETAPDYHCRPVALNSAADEYTTLTGEKQDRPEVTFMNRFLKEWRATPDPDDPSFNKIMPVVDMWNDAGAHGGSKYDTRFMWNTNGANKGWEQDEGNVGPGRILVTFPYNNDDGDVLDYDPTNSSAGNFYARAYTRSDRREFGMSLERMSDFSNKETFKRVSDLVADLCDDITHAYRRSEDSAGREFGQPCMGFAAQDMYVYDGSPYDLDEMLSQDCVEEDACPEHRYEMMTSHYYPSYQSWKHHQSEGTGWSADRDGLLYALNKTHAQNPSGVYSEYAFSGDHRSSQERLYNSSGFGADLVGRGAIRAFLFTLYGKARYATKEKGVRRREPLETLHVSHAHPWTVASAERNASMTRHGRSGASRKGDRPNFGYPYEASLPTGATGAARADGNEKDMIYGRNSGYLYAAHTAMDLRERYYYPAFTYRAMSTDTLDHLRAKGMIDAETLSRANSMGDDSKPIEILWPPPEVTLWSRVAEAERVRVPSRELFGSFDASTSSYSATNGAWRLKFAPDKYKKAPVDGTCAGGVCADGGGEYFDHVENDVRPAAPPDFGLLWNRYLRNRIPTCYRDETQGDAIFSRAWQTKDDCERLRPAYGYQEGELGPEYIAPPPAPSFPNNPNPPPAQLAYNHYNEANEGNTNDVEQESVYYSQVGTHHILASWEDVSYMQQYYSHKKCREECDTTSWCNTYTSVKLSHSGQTDHYWCGLYECGGFSRITCSTERCNELAENEENYGGTPYCRIKKTFGSTHKRHYRSTNIESKQKVVLAPPPLPYVPVSPPPPYFSYGTFFNFDVYDEAYLLTDTYYSGESYRYSATWDADMNGLMCTSGEYEACVDKPYYLIARVDYVTEHHDPDQSPEAQLLSQGKNCTYYQGVASAEQGYDHVFHDDSCFSRCESTDTCELYATLFVRHESSTGDVYILSCYTIRRSVGQSTFNISQYERGSHRGEACAQVGAASRFSSYVQLTVLDDANSITAASVSRTGGHLPLPRTVDTSIAYRFTTESPIVFSSACPYGEASRIAEADYVWDEPSSAYDVSVSARDICSVMGCAYYVQCGAQSEYGDHRYESAENVHFYLTTASISLSTADYCNLSTTAACVSVEPTLEFRPPESQDWLTSHRRLYRSSWAYALAADSHLLDDAFRPKNDTAQTLDRLSVPENDGGYLDGNAFWQLSSFSWAFSPKHRCYPANCPWNDGDNSAYVLSRAMFHSDAMTKPDYLNLTGATVEVLLRHSDAAYFGRWVKYGLSIALGQLDDAVLRSVYGELDALGAWICGEDNTDSTRRESNRCRMREDGEGDIQVVGPRIILKTDRARGGVAEGESLWLELISAGRRICRAINENALRNLFNTSQSIPMPEDVVRCDTSACTEDLHDTAPMWTVCKGVSASTRSRGFDNDDTFSTDEGHLLTDEVAIGFALDGLMYRNAMNCSDIGGTNCTGLNLLVGTCESVLSIEDVEIAAASASADDVVYDTQDEQPLYDVVDAELDVTALSINLCSSYSHRSTRSLYSSDNFTKSFYRMNESITEDASGHLECASRWCARSRFFERWKDVATIGTCAILVPPVDGKLFASDHGFFWGPSTSLKKGSVTNHDTVYTDETSLSLHTDDSSNLLNKNQDEHATEHVELSKNDPDETLTYGTLNSETLTNTLGLLFQGYFPKAFVDYQASNWPMMADGVQARGYIQYASPTHETGSVSYWYMKRATLPVFMYDMYDVHYHEVNSYHFLYTEAARHSEYVYGACLTSLGSNSSANLYGITYPDVFWNETLYASFLDTPTAHTSPFTRSTTAQIGIWSNLSLVFPEIKVEAEKQLTSTPFRFNYYPPPPFSNPPPPLSNVSFKGYHGRIFNGDGEAMAEQFATYGTHDVQQDMCESFGMHGTDQVRDDGDNVTSETTGYDVEFKTFNWEVYYRFSCRHVLTQCENPVDIQSDDDVHTYGPFKNAYFDYVITRDGEVRLTAYRVTGDHAHAVLVFPKTYGSPVCANEHTELRVYRRIGKTGKFQAIEPRSLGGDVQAERKSFHSDPHPFRDVLTNSFEAPLTECYADHNDLDGVGADEQLVFTREKNRQAYAQTNMFSNRAYERKGDRLSKYGPCDATSSYPSTGTVQSFSDVNKRLNRMFNSLNNVSVSTKLNEVVFQANDLYSNRSLSYENHTFSETGTSLPFLAFLNYWNEKYAEALYNAHQIWNNALLGFLDDVALESGDTGKSCVYRDQSDYETRRLLRNIMTDGDIVMDDYIQDVVDLQEKLGDTDVMDNVFQTLFGDSNGVSEVASGCVFANGECHESVDAASDCVPTERVEGASCQASEKTQHILRNIFYPDTDIDTTGRRLQSEKYTEPGIYINDPIDVPCGNTLTPNITGVLNISARFVRCDADLSSAGYRQDVHKSYVIDGIAHPILQLSLKEEYMFRMHRTTSSNPMYSLDESIVGYNFVAIREETGFHGTSASDNAQISSPLIDYEGTAFPHLMRGSDKFYYGEELDEYTTFRINMATLVQNNTEKFTNPRSLFQTVANSGVNSSTCVYLNSSRSDTTASCCDLQYYIL</sequence>
<comment type="caution">
    <text evidence="2">The sequence shown here is derived from an EMBL/GenBank/DDBJ whole genome shotgun (WGS) entry which is preliminary data.</text>
</comment>
<feature type="compositionally biased region" description="Pro residues" evidence="1">
    <location>
        <begin position="3715"/>
        <end position="3732"/>
    </location>
</feature>
<feature type="region of interest" description="Disordered" evidence="1">
    <location>
        <begin position="3710"/>
        <end position="3732"/>
    </location>
</feature>
<proteinExistence type="predicted"/>
<reference evidence="2 3" key="1">
    <citation type="journal article" date="2015" name="Genome Biol. Evol.">
        <title>Comparative Genomics of a Bacterivorous Green Alga Reveals Evolutionary Causalities and Consequences of Phago-Mixotrophic Mode of Nutrition.</title>
        <authorList>
            <person name="Burns J.A."/>
            <person name="Paasch A."/>
            <person name="Narechania A."/>
            <person name="Kim E."/>
        </authorList>
    </citation>
    <scope>NUCLEOTIDE SEQUENCE [LARGE SCALE GENOMIC DNA]</scope>
    <source>
        <strain evidence="2 3">PLY_AMNH</strain>
    </source>
</reference>
<evidence type="ECO:0000256" key="1">
    <source>
        <dbReference type="SAM" id="MobiDB-lite"/>
    </source>
</evidence>
<evidence type="ECO:0000313" key="2">
    <source>
        <dbReference type="EMBL" id="KAK3249317.1"/>
    </source>
</evidence>
<accession>A0AAE0C6J3</accession>
<name>A0AAE0C6J3_9CHLO</name>
<evidence type="ECO:0000313" key="3">
    <source>
        <dbReference type="Proteomes" id="UP001190700"/>
    </source>
</evidence>